<evidence type="ECO:0000313" key="4">
    <source>
        <dbReference type="EMBL" id="QXL88279.1"/>
    </source>
</evidence>
<dbReference type="AlphaFoldDB" id="A0A975TX30"/>
<dbReference type="EMBL" id="CP078073">
    <property type="protein sequence ID" value="QXL88279.1"/>
    <property type="molecule type" value="Genomic_DNA"/>
</dbReference>
<dbReference type="InterPro" id="IPR018490">
    <property type="entry name" value="cNMP-bd_dom_sf"/>
</dbReference>
<dbReference type="Proteomes" id="UP000693972">
    <property type="component" value="Unassembled WGS sequence"/>
</dbReference>
<dbReference type="SUPFAM" id="SSF51206">
    <property type="entry name" value="cAMP-binding domain-like"/>
    <property type="match status" value="1"/>
</dbReference>
<evidence type="ECO:0000259" key="2">
    <source>
        <dbReference type="PROSITE" id="PS50042"/>
    </source>
</evidence>
<protein>
    <submittedName>
        <fullName evidence="4">Cyclic nucleotide-binding domain-containing protein</fullName>
    </submittedName>
</protein>
<dbReference type="InterPro" id="IPR000595">
    <property type="entry name" value="cNMP-bd_dom"/>
</dbReference>
<evidence type="ECO:0000313" key="3">
    <source>
        <dbReference type="EMBL" id="MBY4891491.1"/>
    </source>
</evidence>
<reference evidence="4 5" key="1">
    <citation type="submission" date="2021-07" db="EMBL/GenBank/DDBJ databases">
        <title>Karlodiniumbacter phycospheric gen. nov., sp. nov., a phycosphere bacterium isolated from karlodinium veneficum.</title>
        <authorList>
            <person name="Peng Y."/>
            <person name="Jiang L."/>
            <person name="Lee J."/>
        </authorList>
    </citation>
    <scope>NUCLEOTIDE SEQUENCE</scope>
    <source>
        <strain evidence="4 5">N5</strain>
    </source>
</reference>
<evidence type="ECO:0000256" key="1">
    <source>
        <dbReference type="SAM" id="Phobius"/>
    </source>
</evidence>
<evidence type="ECO:0000313" key="5">
    <source>
        <dbReference type="Proteomes" id="UP000693972"/>
    </source>
</evidence>
<feature type="domain" description="Cyclic nucleotide-binding" evidence="2">
    <location>
        <begin position="99"/>
        <end position="213"/>
    </location>
</feature>
<dbReference type="Gene3D" id="2.60.120.10">
    <property type="entry name" value="Jelly Rolls"/>
    <property type="match status" value="1"/>
</dbReference>
<feature type="transmembrane region" description="Helical" evidence="1">
    <location>
        <begin position="36"/>
        <end position="54"/>
    </location>
</feature>
<dbReference type="PROSITE" id="PS50042">
    <property type="entry name" value="CNMP_BINDING_3"/>
    <property type="match status" value="1"/>
</dbReference>
<name>A0A975TX30_9RHOB</name>
<keyword evidence="1" id="KW-0812">Transmembrane</keyword>
<keyword evidence="5" id="KW-1185">Reference proteome</keyword>
<keyword evidence="1" id="KW-0472">Membrane</keyword>
<keyword evidence="1" id="KW-1133">Transmembrane helix</keyword>
<sequence>MSDLLAQLSTGTGSIAILLVGLVFKLTGFAVRDELMLRILVVCGFICDAAYYFFRADPILPSVMSNIALLTINVILIAAIASERTTWRMSDEDRKTFAHFPTLTPGQFRRLKKMLSAEIAGRGAVLTREGAAVEDLMLVFAQTIMITKRGESFPIAGPAFVGEIAFLTGNPSSADVTLPEGGTVVRINSAALRKRMSRSPAFNNALVALFGAELARKVADSVPMARAAER</sequence>
<gene>
    <name evidence="3" type="ORF">KUL25_01785</name>
    <name evidence="4" type="ORF">KUL25_01790</name>
</gene>
<feature type="transmembrane region" description="Helical" evidence="1">
    <location>
        <begin position="60"/>
        <end position="81"/>
    </location>
</feature>
<dbReference type="EMBL" id="JAIMBW010000001">
    <property type="protein sequence ID" value="MBY4891491.1"/>
    <property type="molecule type" value="Genomic_DNA"/>
</dbReference>
<feature type="transmembrane region" description="Helical" evidence="1">
    <location>
        <begin position="6"/>
        <end position="24"/>
    </location>
</feature>
<dbReference type="CDD" id="cd00038">
    <property type="entry name" value="CAP_ED"/>
    <property type="match status" value="1"/>
</dbReference>
<dbReference type="RefSeq" id="WP_257891356.1">
    <property type="nucleotide sequence ID" value="NZ_JAIMBW010000001.1"/>
</dbReference>
<proteinExistence type="predicted"/>
<dbReference type="InterPro" id="IPR014710">
    <property type="entry name" value="RmlC-like_jellyroll"/>
</dbReference>
<organism evidence="4">
    <name type="scientific">Gymnodinialimonas phycosphaerae</name>
    <dbReference type="NCBI Taxonomy" id="2841589"/>
    <lineage>
        <taxon>Bacteria</taxon>
        <taxon>Pseudomonadati</taxon>
        <taxon>Pseudomonadota</taxon>
        <taxon>Alphaproteobacteria</taxon>
        <taxon>Rhodobacterales</taxon>
        <taxon>Paracoccaceae</taxon>
        <taxon>Gymnodinialimonas</taxon>
    </lineage>
</organism>
<accession>A0A975TX30</accession>